<accession>A0A4U6QF28</accession>
<dbReference type="RefSeq" id="WP_137450293.1">
    <property type="nucleotide sequence ID" value="NZ_SZZH01000003.1"/>
</dbReference>
<feature type="transmembrane region" description="Helical" evidence="1">
    <location>
        <begin position="42"/>
        <end position="62"/>
    </location>
</feature>
<evidence type="ECO:0000313" key="2">
    <source>
        <dbReference type="EMBL" id="TKV58632.1"/>
    </source>
</evidence>
<reference evidence="2 3" key="1">
    <citation type="submission" date="2019-05" db="EMBL/GenBank/DDBJ databases">
        <title>Nakamurella sp. N5BH11, whole genome shotgun sequence.</title>
        <authorList>
            <person name="Tuo L."/>
        </authorList>
    </citation>
    <scope>NUCLEOTIDE SEQUENCE [LARGE SCALE GENOMIC DNA]</scope>
    <source>
        <strain evidence="2 3">N5BH11</strain>
    </source>
</reference>
<name>A0A4U6QF28_9ACTN</name>
<keyword evidence="1" id="KW-0472">Membrane</keyword>
<proteinExistence type="predicted"/>
<keyword evidence="1" id="KW-1133">Transmembrane helix</keyword>
<organism evidence="2 3">
    <name type="scientific">Nakamurella flava</name>
    <dbReference type="NCBI Taxonomy" id="2576308"/>
    <lineage>
        <taxon>Bacteria</taxon>
        <taxon>Bacillati</taxon>
        <taxon>Actinomycetota</taxon>
        <taxon>Actinomycetes</taxon>
        <taxon>Nakamurellales</taxon>
        <taxon>Nakamurellaceae</taxon>
        <taxon>Nakamurella</taxon>
    </lineage>
</organism>
<dbReference type="Proteomes" id="UP000306985">
    <property type="component" value="Unassembled WGS sequence"/>
</dbReference>
<keyword evidence="1" id="KW-0812">Transmembrane</keyword>
<gene>
    <name evidence="2" type="ORF">FDO65_13980</name>
</gene>
<keyword evidence="3" id="KW-1185">Reference proteome</keyword>
<dbReference type="EMBL" id="SZZH01000003">
    <property type="protein sequence ID" value="TKV58632.1"/>
    <property type="molecule type" value="Genomic_DNA"/>
</dbReference>
<comment type="caution">
    <text evidence="2">The sequence shown here is derived from an EMBL/GenBank/DDBJ whole genome shotgun (WGS) entry which is preliminary data.</text>
</comment>
<evidence type="ECO:0000313" key="3">
    <source>
        <dbReference type="Proteomes" id="UP000306985"/>
    </source>
</evidence>
<sequence length="65" mass="7141">MTGPPALPGDLWEPDPAGVAAPIPDLPTMDDEIVRDRRHEWYLVRAALVALVLIGLAVWVRLLTT</sequence>
<dbReference type="AlphaFoldDB" id="A0A4U6QF28"/>
<protein>
    <submittedName>
        <fullName evidence="2">Uncharacterized protein</fullName>
    </submittedName>
</protein>
<evidence type="ECO:0000256" key="1">
    <source>
        <dbReference type="SAM" id="Phobius"/>
    </source>
</evidence>